<dbReference type="Gene3D" id="3.30.565.10">
    <property type="entry name" value="Histidine kinase-like ATPase, C-terminal domain"/>
    <property type="match status" value="1"/>
</dbReference>
<evidence type="ECO:0000256" key="10">
    <source>
        <dbReference type="ARBA" id="ARBA00023136"/>
    </source>
</evidence>
<dbReference type="SMART" id="SM00388">
    <property type="entry name" value="HisKA"/>
    <property type="match status" value="1"/>
</dbReference>
<dbReference type="PROSITE" id="PS50885">
    <property type="entry name" value="HAMP"/>
    <property type="match status" value="1"/>
</dbReference>
<keyword evidence="5" id="KW-0808">Transferase</keyword>
<keyword evidence="10 11" id="KW-0472">Membrane</keyword>
<evidence type="ECO:0000259" key="13">
    <source>
        <dbReference type="PROSITE" id="PS50885"/>
    </source>
</evidence>
<dbReference type="KEGG" id="mtw:CQW49_08350"/>
<dbReference type="Pfam" id="PF02518">
    <property type="entry name" value="HATPase_c"/>
    <property type="match status" value="1"/>
</dbReference>
<evidence type="ECO:0000256" key="6">
    <source>
        <dbReference type="ARBA" id="ARBA00022692"/>
    </source>
</evidence>
<dbReference type="SUPFAM" id="SSF55874">
    <property type="entry name" value="ATPase domain of HSP90 chaperone/DNA topoisomerase II/histidine kinase"/>
    <property type="match status" value="1"/>
</dbReference>
<keyword evidence="4" id="KW-0597">Phosphoprotein</keyword>
<dbReference type="AlphaFoldDB" id="A0A2D2CYU3"/>
<evidence type="ECO:0000259" key="12">
    <source>
        <dbReference type="PROSITE" id="PS50109"/>
    </source>
</evidence>
<dbReference type="Pfam" id="PF00672">
    <property type="entry name" value="HAMP"/>
    <property type="match status" value="1"/>
</dbReference>
<comment type="catalytic activity">
    <reaction evidence="1">
        <text>ATP + protein L-histidine = ADP + protein N-phospho-L-histidine.</text>
        <dbReference type="EC" id="2.7.13.3"/>
    </reaction>
</comment>
<evidence type="ECO:0000256" key="9">
    <source>
        <dbReference type="ARBA" id="ARBA00023012"/>
    </source>
</evidence>
<dbReference type="STRING" id="595536.GCA_000178815_03481"/>
<evidence type="ECO:0000256" key="2">
    <source>
        <dbReference type="ARBA" id="ARBA00004141"/>
    </source>
</evidence>
<dbReference type="Pfam" id="PF00512">
    <property type="entry name" value="HisKA"/>
    <property type="match status" value="1"/>
</dbReference>
<evidence type="ECO:0000256" key="11">
    <source>
        <dbReference type="SAM" id="Phobius"/>
    </source>
</evidence>
<name>A0A2D2CYU3_METT3</name>
<dbReference type="EC" id="2.7.13.3" evidence="3"/>
<keyword evidence="9" id="KW-0902">Two-component regulatory system</keyword>
<dbReference type="GO" id="GO:0000155">
    <property type="term" value="F:phosphorelay sensor kinase activity"/>
    <property type="evidence" value="ECO:0007669"/>
    <property type="project" value="InterPro"/>
</dbReference>
<keyword evidence="6 11" id="KW-0812">Transmembrane</keyword>
<dbReference type="RefSeq" id="WP_003614474.1">
    <property type="nucleotide sequence ID" value="NZ_ADVE02000001.1"/>
</dbReference>
<sequence>MIFKRSLLSRLILFSLFGGVIVMTTMPFTYIMPMTYFELWPFANRSINRYASERARAVVFDSLRRHSDGELFIEDTPALRALKVQTPRFRFAVIDEATDTYVDGSSPELAELLDVETFKKRLRHIEIPDTVFRMKEDGDLRFLAGFERFGTVKLVTYGEQFSVVDLLYEVRSLFGIGGYWKYSPVLLGVVAISAVTLRRGLGPLRKVAATVAAIDLNSLNKRVPTADVPSEILPLVDALNQMLARVDSGVASQKRFAANSAHELRTPLTILRGRVDRMTNSTTKFELKRDIQRLQTLVEQLLVIARDEGRGPMLQAEVVDLEEVACAVVADYLPISLDLGRGIEFETDVSDAVHIAASDWAVQCVIRNLVENAVRAEPEGGTVVVRVLSPGMVEVVDHGSGVDAEDRDAIFDPFWRKTDHTLGSGLGLAITRELIGRYGGKIWVEDTPGGGATFKIALCPAEASAIADQDGSRPLGSLSSEASLPT</sequence>
<dbReference type="InterPro" id="IPR036097">
    <property type="entry name" value="HisK_dim/P_sf"/>
</dbReference>
<keyword evidence="15" id="KW-1185">Reference proteome</keyword>
<dbReference type="Gene3D" id="1.10.287.130">
    <property type="match status" value="1"/>
</dbReference>
<feature type="domain" description="Histidine kinase" evidence="12">
    <location>
        <begin position="259"/>
        <end position="462"/>
    </location>
</feature>
<organism evidence="14 15">
    <name type="scientific">Methylosinus trichosporium (strain ATCC 35070 / NCIMB 11131 / UNIQEM 75 / OB3b)</name>
    <dbReference type="NCBI Taxonomy" id="595536"/>
    <lineage>
        <taxon>Bacteria</taxon>
        <taxon>Pseudomonadati</taxon>
        <taxon>Pseudomonadota</taxon>
        <taxon>Alphaproteobacteria</taxon>
        <taxon>Hyphomicrobiales</taxon>
        <taxon>Methylocystaceae</taxon>
        <taxon>Methylosinus</taxon>
    </lineage>
</organism>
<dbReference type="InterPro" id="IPR005467">
    <property type="entry name" value="His_kinase_dom"/>
</dbReference>
<evidence type="ECO:0000256" key="1">
    <source>
        <dbReference type="ARBA" id="ARBA00000085"/>
    </source>
</evidence>
<feature type="transmembrane region" description="Helical" evidence="11">
    <location>
        <begin position="12"/>
        <end position="32"/>
    </location>
</feature>
<comment type="subcellular location">
    <subcellularLocation>
        <location evidence="2">Membrane</location>
        <topology evidence="2">Multi-pass membrane protein</topology>
    </subcellularLocation>
</comment>
<dbReference type="EMBL" id="CP023737">
    <property type="protein sequence ID" value="ATQ67896.1"/>
    <property type="molecule type" value="Genomic_DNA"/>
</dbReference>
<dbReference type="InterPro" id="IPR036890">
    <property type="entry name" value="HATPase_C_sf"/>
</dbReference>
<dbReference type="SMART" id="SM00387">
    <property type="entry name" value="HATPase_c"/>
    <property type="match status" value="1"/>
</dbReference>
<dbReference type="Proteomes" id="UP000230709">
    <property type="component" value="Chromosome"/>
</dbReference>
<dbReference type="PRINTS" id="PR00344">
    <property type="entry name" value="BCTRLSENSOR"/>
</dbReference>
<dbReference type="InterPro" id="IPR003661">
    <property type="entry name" value="HisK_dim/P_dom"/>
</dbReference>
<dbReference type="PANTHER" id="PTHR45436:SF15">
    <property type="entry name" value="SENSOR HISTIDINE KINASE CUSS"/>
    <property type="match status" value="1"/>
</dbReference>
<reference evidence="15" key="1">
    <citation type="submission" date="2017-10" db="EMBL/GenBank/DDBJ databases">
        <title>Completed PacBio SMRT sequence of Methylosinus trichosporium OB3b reveals presence of a third large plasmid.</title>
        <authorList>
            <person name="Charles T.C."/>
            <person name="Lynch M.D.J."/>
            <person name="Heil J.R."/>
            <person name="Cheng J."/>
        </authorList>
    </citation>
    <scope>NUCLEOTIDE SEQUENCE [LARGE SCALE GENOMIC DNA]</scope>
    <source>
        <strain evidence="15">OB3b</strain>
    </source>
</reference>
<dbReference type="InterPro" id="IPR004358">
    <property type="entry name" value="Sig_transdc_His_kin-like_C"/>
</dbReference>
<dbReference type="PANTHER" id="PTHR45436">
    <property type="entry name" value="SENSOR HISTIDINE KINASE YKOH"/>
    <property type="match status" value="1"/>
</dbReference>
<evidence type="ECO:0000256" key="5">
    <source>
        <dbReference type="ARBA" id="ARBA00022679"/>
    </source>
</evidence>
<dbReference type="PROSITE" id="PS50109">
    <property type="entry name" value="HIS_KIN"/>
    <property type="match status" value="1"/>
</dbReference>
<evidence type="ECO:0000256" key="3">
    <source>
        <dbReference type="ARBA" id="ARBA00012438"/>
    </source>
</evidence>
<dbReference type="CDD" id="cd00082">
    <property type="entry name" value="HisKA"/>
    <property type="match status" value="1"/>
</dbReference>
<protein>
    <recommendedName>
        <fullName evidence="3">histidine kinase</fullName>
        <ecNumber evidence="3">2.7.13.3</ecNumber>
    </recommendedName>
</protein>
<dbReference type="SUPFAM" id="SSF47384">
    <property type="entry name" value="Homodimeric domain of signal transducing histidine kinase"/>
    <property type="match status" value="1"/>
</dbReference>
<gene>
    <name evidence="14" type="ORF">CQW49_08350</name>
</gene>
<dbReference type="GO" id="GO:0005886">
    <property type="term" value="C:plasma membrane"/>
    <property type="evidence" value="ECO:0007669"/>
    <property type="project" value="TreeGrafter"/>
</dbReference>
<accession>A0A2D2CYU3</accession>
<evidence type="ECO:0000313" key="14">
    <source>
        <dbReference type="EMBL" id="ATQ67896.1"/>
    </source>
</evidence>
<keyword evidence="8 11" id="KW-1133">Transmembrane helix</keyword>
<evidence type="ECO:0000256" key="4">
    <source>
        <dbReference type="ARBA" id="ARBA00022553"/>
    </source>
</evidence>
<keyword evidence="7 14" id="KW-0418">Kinase</keyword>
<evidence type="ECO:0000313" key="15">
    <source>
        <dbReference type="Proteomes" id="UP000230709"/>
    </source>
</evidence>
<dbReference type="InterPro" id="IPR003660">
    <property type="entry name" value="HAMP_dom"/>
</dbReference>
<evidence type="ECO:0000256" key="7">
    <source>
        <dbReference type="ARBA" id="ARBA00022777"/>
    </source>
</evidence>
<dbReference type="SMART" id="SM00304">
    <property type="entry name" value="HAMP"/>
    <property type="match status" value="1"/>
</dbReference>
<feature type="domain" description="HAMP" evidence="13">
    <location>
        <begin position="198"/>
        <end position="251"/>
    </location>
</feature>
<dbReference type="InterPro" id="IPR003594">
    <property type="entry name" value="HATPase_dom"/>
</dbReference>
<proteinExistence type="predicted"/>
<evidence type="ECO:0000256" key="8">
    <source>
        <dbReference type="ARBA" id="ARBA00022989"/>
    </source>
</evidence>
<dbReference type="InterPro" id="IPR050428">
    <property type="entry name" value="TCS_sensor_his_kinase"/>
</dbReference>